<dbReference type="PANTHER" id="PTHR13833:SF71">
    <property type="entry name" value="NHL DOMAIN-CONTAINING PROTEIN"/>
    <property type="match status" value="1"/>
</dbReference>
<dbReference type="GO" id="GO:0005509">
    <property type="term" value="F:calcium ion binding"/>
    <property type="evidence" value="ECO:0007669"/>
    <property type="project" value="InterPro"/>
</dbReference>
<dbReference type="AlphaFoldDB" id="A0A7L5DVW8"/>
<dbReference type="RefSeq" id="WP_169606249.1">
    <property type="nucleotide sequence ID" value="NZ_CP051682.1"/>
</dbReference>
<dbReference type="Gene3D" id="2.120.10.30">
    <property type="entry name" value="TolB, C-terminal domain"/>
    <property type="match status" value="2"/>
</dbReference>
<dbReference type="InterPro" id="IPR041286">
    <property type="entry name" value="MBG_2"/>
</dbReference>
<dbReference type="Proteomes" id="UP000503278">
    <property type="component" value="Chromosome"/>
</dbReference>
<protein>
    <submittedName>
        <fullName evidence="3">T9SS type A sorting domain-containing protein</fullName>
    </submittedName>
</protein>
<organism evidence="3 4">
    <name type="scientific">Mucilaginibacter robiniae</name>
    <dbReference type="NCBI Taxonomy" id="2728022"/>
    <lineage>
        <taxon>Bacteria</taxon>
        <taxon>Pseudomonadati</taxon>
        <taxon>Bacteroidota</taxon>
        <taxon>Sphingobacteriia</taxon>
        <taxon>Sphingobacteriales</taxon>
        <taxon>Sphingobacteriaceae</taxon>
        <taxon>Mucilaginibacter</taxon>
    </lineage>
</organism>
<evidence type="ECO:0000259" key="2">
    <source>
        <dbReference type="Pfam" id="PF18962"/>
    </source>
</evidence>
<keyword evidence="4" id="KW-1185">Reference proteome</keyword>
<dbReference type="SUPFAM" id="SSF49313">
    <property type="entry name" value="Cadherin-like"/>
    <property type="match status" value="2"/>
</dbReference>
<dbReference type="KEGG" id="mrob:HH214_04745"/>
<reference evidence="3 4" key="1">
    <citation type="submission" date="2020-04" db="EMBL/GenBank/DDBJ databases">
        <title>Genome sequencing of novel species.</title>
        <authorList>
            <person name="Heo J."/>
            <person name="Kim S.-J."/>
            <person name="Kim J.-S."/>
            <person name="Hong S.-B."/>
            <person name="Kwon S.-W."/>
        </authorList>
    </citation>
    <scope>NUCLEOTIDE SEQUENCE [LARGE SCALE GENOMIC DNA]</scope>
    <source>
        <strain evidence="3 4">F39-2</strain>
    </source>
</reference>
<proteinExistence type="predicted"/>
<dbReference type="Pfam" id="PF18962">
    <property type="entry name" value="Por_Secre_tail"/>
    <property type="match status" value="1"/>
</dbReference>
<feature type="domain" description="MBG" evidence="1">
    <location>
        <begin position="548"/>
        <end position="623"/>
    </location>
</feature>
<dbReference type="InterPro" id="IPR011042">
    <property type="entry name" value="6-blade_b-propeller_TolB-like"/>
</dbReference>
<dbReference type="Pfam" id="PF18676">
    <property type="entry name" value="MBG_2"/>
    <property type="match status" value="1"/>
</dbReference>
<evidence type="ECO:0000313" key="4">
    <source>
        <dbReference type="Proteomes" id="UP000503278"/>
    </source>
</evidence>
<dbReference type="Gene3D" id="3.30.160.710">
    <property type="match status" value="1"/>
</dbReference>
<dbReference type="Gene3D" id="2.60.40.10">
    <property type="entry name" value="Immunoglobulins"/>
    <property type="match status" value="2"/>
</dbReference>
<dbReference type="EMBL" id="CP051682">
    <property type="protein sequence ID" value="QJD95232.1"/>
    <property type="molecule type" value="Genomic_DNA"/>
</dbReference>
<feature type="domain" description="Secretion system C-terminal sorting" evidence="2">
    <location>
        <begin position="788"/>
        <end position="861"/>
    </location>
</feature>
<dbReference type="InterPro" id="IPR013783">
    <property type="entry name" value="Ig-like_fold"/>
</dbReference>
<evidence type="ECO:0000313" key="3">
    <source>
        <dbReference type="EMBL" id="QJD95232.1"/>
    </source>
</evidence>
<accession>A0A7L5DVW8</accession>
<dbReference type="Gene3D" id="2.40.10.500">
    <property type="match status" value="1"/>
</dbReference>
<dbReference type="InterPro" id="IPR015919">
    <property type="entry name" value="Cadherin-like_sf"/>
</dbReference>
<dbReference type="PANTHER" id="PTHR13833">
    <property type="match status" value="1"/>
</dbReference>
<evidence type="ECO:0000259" key="1">
    <source>
        <dbReference type="Pfam" id="PF18676"/>
    </source>
</evidence>
<dbReference type="SUPFAM" id="SSF63829">
    <property type="entry name" value="Calcium-dependent phosphotriesterase"/>
    <property type="match status" value="1"/>
</dbReference>
<sequence length="863" mass="90267">MFGSDCNVIVADNASHLIRKVSVSGYTITPALPAGLNFDSATGTISGTPTIITPAANYTITANNYAGTSTTTVSIGVKALSLPNIAYNIPQQYVVNKVITPLVPANTGGTIPANSYGEVSTFMTNTTVNLDNIGNMVVDTYGNFYAIDNTGNAIKKITPNGAVSTFASINNLLDIAIDPSNNIYVAAGSYSIQKITPAGAITKLTESYGTVVNGVAKFKIVHAITVDKNGNVYVSDPGNKIIWKVTSSGIMSALAGNSTNTGADADGVGSAANFNNPQAITVDNAGNVYVAEGYTNAIRKITPDGGVTTLVDKISGVYKTGVYYSVNDMTIDQLGNLYVVDNSYHIVRKITPDGKVSTLVGSGNASYVDGVGTAASFKGAYGLTIDISGNLFVIDSYPNNGSTIERRLRKITLGGYVINPALPAGLSFEGTTGTISGTPTTFTSAQDYTVTAYNLAGSNSAKVNIAVTNPNINFAALLPATYGDADIALTAKSDNAAAPITYVADNTQVATIVNGNLHIMGAGTVNVTASQIGTADVTQSLTIAKKELIVTANDQTRAYGKSDPDFTVGYSGFVNNDDVSQLATLPSVTTTATATSDAGTYSLVPSGASANNYSFVYHNGTLTIMPAVTNFKVSATSVTCKGENNGIININAIQTAAYTAILTGNGNNKSYSFNTDLSIDKLSPGTYNVCITNAALNAYQQCFNLTITEPKDLTVYSTVNKLTNTINLILNGSSSYTVQLNGTVYRTSNSSLTLPLDKGNNKISVSTDKPCQGIIEQIINPSDNTTPYPNPFQNVLYINLGENTVANCAVKIYNVANGSLQSAAQFNNQSGVISLDVSRLMLGIYSLHLMMDGKETVYKIIKQ</sequence>
<dbReference type="NCBIfam" id="TIGR04183">
    <property type="entry name" value="Por_Secre_tail"/>
    <property type="match status" value="1"/>
</dbReference>
<dbReference type="Pfam" id="PF05345">
    <property type="entry name" value="He_PIG"/>
    <property type="match status" value="2"/>
</dbReference>
<name>A0A7L5DVW8_9SPHI</name>
<dbReference type="InterPro" id="IPR026444">
    <property type="entry name" value="Secre_tail"/>
</dbReference>
<gene>
    <name evidence="3" type="ORF">HH214_04745</name>
</gene>
<dbReference type="GO" id="GO:0016020">
    <property type="term" value="C:membrane"/>
    <property type="evidence" value="ECO:0007669"/>
    <property type="project" value="InterPro"/>
</dbReference>